<evidence type="ECO:0000256" key="3">
    <source>
        <dbReference type="ARBA" id="ARBA00023163"/>
    </source>
</evidence>
<dbReference type="Pfam" id="PF12833">
    <property type="entry name" value="HTH_18"/>
    <property type="match status" value="1"/>
</dbReference>
<dbReference type="Gene3D" id="2.60.120.10">
    <property type="entry name" value="Jelly Rolls"/>
    <property type="match status" value="1"/>
</dbReference>
<reference evidence="5 6" key="1">
    <citation type="submission" date="2018-04" db="EMBL/GenBank/DDBJ databases">
        <title>Genomic Encyclopedia of Type Strains, Phase IV (KMG-IV): sequencing the most valuable type-strain genomes for metagenomic binning, comparative biology and taxonomic classification.</title>
        <authorList>
            <person name="Goeker M."/>
        </authorList>
    </citation>
    <scope>NUCLEOTIDE SEQUENCE [LARGE SCALE GENOMIC DNA]</scope>
    <source>
        <strain evidence="5 6">DSM 14823</strain>
    </source>
</reference>
<dbReference type="Proteomes" id="UP000245959">
    <property type="component" value="Unassembled WGS sequence"/>
</dbReference>
<dbReference type="GO" id="GO:0003700">
    <property type="term" value="F:DNA-binding transcription factor activity"/>
    <property type="evidence" value="ECO:0007669"/>
    <property type="project" value="InterPro"/>
</dbReference>
<evidence type="ECO:0000256" key="1">
    <source>
        <dbReference type="ARBA" id="ARBA00023015"/>
    </source>
</evidence>
<evidence type="ECO:0000256" key="2">
    <source>
        <dbReference type="ARBA" id="ARBA00023125"/>
    </source>
</evidence>
<dbReference type="SMART" id="SM00342">
    <property type="entry name" value="HTH_ARAC"/>
    <property type="match status" value="1"/>
</dbReference>
<dbReference type="SUPFAM" id="SSF51182">
    <property type="entry name" value="RmlC-like cupins"/>
    <property type="match status" value="1"/>
</dbReference>
<dbReference type="Gene3D" id="1.10.10.60">
    <property type="entry name" value="Homeodomain-like"/>
    <property type="match status" value="2"/>
</dbReference>
<evidence type="ECO:0000259" key="4">
    <source>
        <dbReference type="PROSITE" id="PS01124"/>
    </source>
</evidence>
<dbReference type="SUPFAM" id="SSF46689">
    <property type="entry name" value="Homeodomain-like"/>
    <property type="match status" value="2"/>
</dbReference>
<dbReference type="EMBL" id="QEKH01000008">
    <property type="protein sequence ID" value="PVY43550.1"/>
    <property type="molecule type" value="Genomic_DNA"/>
</dbReference>
<comment type="caution">
    <text evidence="5">The sequence shown here is derived from an EMBL/GenBank/DDBJ whole genome shotgun (WGS) entry which is preliminary data.</text>
</comment>
<protein>
    <submittedName>
        <fullName evidence="5">AraC-like DNA-binding protein</fullName>
    </submittedName>
</protein>
<dbReference type="InterPro" id="IPR003313">
    <property type="entry name" value="AraC-bd"/>
</dbReference>
<name>A0A2U1B4F4_9BACT</name>
<dbReference type="Pfam" id="PF02311">
    <property type="entry name" value="AraC_binding"/>
    <property type="match status" value="1"/>
</dbReference>
<dbReference type="GeneID" id="78294759"/>
<keyword evidence="3" id="KW-0804">Transcription</keyword>
<dbReference type="PRINTS" id="PR00032">
    <property type="entry name" value="HTHARAC"/>
</dbReference>
<dbReference type="PANTHER" id="PTHR43280:SF10">
    <property type="entry name" value="REGULATORY PROTEIN POCR"/>
    <property type="match status" value="1"/>
</dbReference>
<dbReference type="OrthoDB" id="4601794at2"/>
<evidence type="ECO:0000313" key="6">
    <source>
        <dbReference type="Proteomes" id="UP000245959"/>
    </source>
</evidence>
<dbReference type="PANTHER" id="PTHR43280">
    <property type="entry name" value="ARAC-FAMILY TRANSCRIPTIONAL REGULATOR"/>
    <property type="match status" value="1"/>
</dbReference>
<dbReference type="RefSeq" id="WP_116883452.1">
    <property type="nucleotide sequence ID" value="NZ_CABMMC010000138.1"/>
</dbReference>
<evidence type="ECO:0000313" key="5">
    <source>
        <dbReference type="EMBL" id="PVY43550.1"/>
    </source>
</evidence>
<dbReference type="AlphaFoldDB" id="A0A2U1B4F4"/>
<dbReference type="InterPro" id="IPR014710">
    <property type="entry name" value="RmlC-like_jellyroll"/>
</dbReference>
<dbReference type="InterPro" id="IPR009057">
    <property type="entry name" value="Homeodomain-like_sf"/>
</dbReference>
<gene>
    <name evidence="5" type="ORF">C8D82_10877</name>
</gene>
<feature type="domain" description="HTH araC/xylS-type" evidence="4">
    <location>
        <begin position="211"/>
        <end position="308"/>
    </location>
</feature>
<dbReference type="InterPro" id="IPR020449">
    <property type="entry name" value="Tscrpt_reg_AraC-type_HTH"/>
</dbReference>
<sequence length="308" mass="35260">MELLDKLFIRLPDGDRCDDRLDPEFDPALAAFIGLLQSGRGRLLIPRPDGRWEKTPTGFYHLFSELFLQVRGRCRFRFLKQEIEIGPGDLLLVPAGMVHEEEITSPDCREFRNLVLMATDRTPSLHLAWCPARDGKLPRIRRRLMLDGNAFYADLLKALPLARSGDSAETDRISRTLAAAALAKARLDLRDRPQPAERVYEPDPSVNPLSRQAKHYLADNFPTRFPDVPEIARAVGCTPNYLSTIFRQDYGMTLKEYLNQLKFDYACSMLESSSFTIPEIAFSCGFSDISYFTRKFRERFGRPPSSYR</sequence>
<organism evidence="5 6">
    <name type="scientific">Victivallis vadensis</name>
    <dbReference type="NCBI Taxonomy" id="172901"/>
    <lineage>
        <taxon>Bacteria</taxon>
        <taxon>Pseudomonadati</taxon>
        <taxon>Lentisphaerota</taxon>
        <taxon>Lentisphaeria</taxon>
        <taxon>Victivallales</taxon>
        <taxon>Victivallaceae</taxon>
        <taxon>Victivallis</taxon>
    </lineage>
</organism>
<proteinExistence type="predicted"/>
<dbReference type="PROSITE" id="PS01124">
    <property type="entry name" value="HTH_ARAC_FAMILY_2"/>
    <property type="match status" value="1"/>
</dbReference>
<dbReference type="InterPro" id="IPR011051">
    <property type="entry name" value="RmlC_Cupin_sf"/>
</dbReference>
<dbReference type="GO" id="GO:0043565">
    <property type="term" value="F:sequence-specific DNA binding"/>
    <property type="evidence" value="ECO:0007669"/>
    <property type="project" value="InterPro"/>
</dbReference>
<keyword evidence="1" id="KW-0805">Transcription regulation</keyword>
<dbReference type="InterPro" id="IPR018060">
    <property type="entry name" value="HTH_AraC"/>
</dbReference>
<keyword evidence="6" id="KW-1185">Reference proteome</keyword>
<keyword evidence="2 5" id="KW-0238">DNA-binding</keyword>
<accession>A0A2U1B4F4</accession>